<dbReference type="PANTHER" id="PTHR12147">
    <property type="entry name" value="METALLOPEPTIDASE M28 FAMILY MEMBER"/>
    <property type="match status" value="1"/>
</dbReference>
<dbReference type="Gene3D" id="3.40.630.10">
    <property type="entry name" value="Zn peptidases"/>
    <property type="match status" value="1"/>
</dbReference>
<feature type="domain" description="Peptidase M28" evidence="2">
    <location>
        <begin position="103"/>
        <end position="290"/>
    </location>
</feature>
<sequence length="723" mass="74947">MRNGVVALVLLAVMGVVGTLAVLAFQPPSPVADAPPERFSAGRAEAHLAQIAQRPHPIGTADNERVRGYIADTARSLGADVTEETDQVVVQRRGVTRVATVHNVIAEVRGTAPGAKALLLLSHHDSVPTGPGAADDGAAVAAMLETLRALRTTPVPNTVRFVFTDGEEVGLLGAEAYVRRHGVADLGAVLNFEARGGGGPVWMFQTGPGSSGLIDAFGEASSRPIANSLAVEVYQRMPNSTDFTVFIEAGAPGLNSAFIERVHHYHAPTDDLVHLDRGSVQHHGETMLGLVRALGDADFEPGGASVYFDLFSRVLVHYPAWLAYALAGLTVAGLAAALVRVRPSATGTAAVAAASVGALLAAGALSLGVWWVVSSTRGELAFLPLSEPYNRGWFVAGFAVLGLAVLAAAVRLVRGRSRAELVAGPLVFTAVLLVVTVVAVPGASFLFQWPLLAALPALWWAGSERAGLWLAGAGPLVAAAVYPPLVGTLLVALGMPLVAVGVVFALLAGVLLVPVLAEVPRPAAAVLVPLVAAVALLASGVAGVGFDRESPRPDSLVYLVDDAGAHWLTPDPSTGPWTAKVLGPDPERVDLSERFPVLDEPVLRAPAPRHDLPKPTAEVLERTAGEVRLRVAPSPSAWRTQVALPGGCRVGEEPVGTITEVYGGPAEFTCAVTGALRVELTDHWIGLPEPAAAIAGPRPDDSTLVPSGTRLYDSALVGTVVTL</sequence>
<feature type="transmembrane region" description="Helical" evidence="1">
    <location>
        <begin position="321"/>
        <end position="339"/>
    </location>
</feature>
<evidence type="ECO:0000313" key="4">
    <source>
        <dbReference type="Proteomes" id="UP001596157"/>
    </source>
</evidence>
<dbReference type="InterPro" id="IPR045175">
    <property type="entry name" value="M28_fam"/>
</dbReference>
<dbReference type="Proteomes" id="UP001596157">
    <property type="component" value="Unassembled WGS sequence"/>
</dbReference>
<feature type="transmembrane region" description="Helical" evidence="1">
    <location>
        <begin position="467"/>
        <end position="485"/>
    </location>
</feature>
<dbReference type="EMBL" id="JBHSKF010000012">
    <property type="protein sequence ID" value="MFC5289668.1"/>
    <property type="molecule type" value="Genomic_DNA"/>
</dbReference>
<accession>A0ABW0ETD8</accession>
<keyword evidence="4" id="KW-1185">Reference proteome</keyword>
<dbReference type="SUPFAM" id="SSF53187">
    <property type="entry name" value="Zn-dependent exopeptidases"/>
    <property type="match status" value="1"/>
</dbReference>
<evidence type="ECO:0000256" key="1">
    <source>
        <dbReference type="SAM" id="Phobius"/>
    </source>
</evidence>
<dbReference type="RefSeq" id="WP_378249523.1">
    <property type="nucleotide sequence ID" value="NZ_JBHSKF010000012.1"/>
</dbReference>
<dbReference type="InterPro" id="IPR007484">
    <property type="entry name" value="Peptidase_M28"/>
</dbReference>
<gene>
    <name evidence="3" type="ORF">ACFPM7_21665</name>
</gene>
<organism evidence="3 4">
    <name type="scientific">Actinokineospora guangxiensis</name>
    <dbReference type="NCBI Taxonomy" id="1490288"/>
    <lineage>
        <taxon>Bacteria</taxon>
        <taxon>Bacillati</taxon>
        <taxon>Actinomycetota</taxon>
        <taxon>Actinomycetes</taxon>
        <taxon>Pseudonocardiales</taxon>
        <taxon>Pseudonocardiaceae</taxon>
        <taxon>Actinokineospora</taxon>
    </lineage>
</organism>
<keyword evidence="1" id="KW-0812">Transmembrane</keyword>
<feature type="transmembrane region" description="Helical" evidence="1">
    <location>
        <begin position="425"/>
        <end position="447"/>
    </location>
</feature>
<feature type="transmembrane region" description="Helical" evidence="1">
    <location>
        <begin position="393"/>
        <end position="413"/>
    </location>
</feature>
<name>A0ABW0ETD8_9PSEU</name>
<reference evidence="4" key="1">
    <citation type="journal article" date="2019" name="Int. J. Syst. Evol. Microbiol.">
        <title>The Global Catalogue of Microorganisms (GCM) 10K type strain sequencing project: providing services to taxonomists for standard genome sequencing and annotation.</title>
        <authorList>
            <consortium name="The Broad Institute Genomics Platform"/>
            <consortium name="The Broad Institute Genome Sequencing Center for Infectious Disease"/>
            <person name="Wu L."/>
            <person name="Ma J."/>
        </authorList>
    </citation>
    <scope>NUCLEOTIDE SEQUENCE [LARGE SCALE GENOMIC DNA]</scope>
    <source>
        <strain evidence="4">CCUG 59778</strain>
    </source>
</reference>
<feature type="transmembrane region" description="Helical" evidence="1">
    <location>
        <begin position="351"/>
        <end position="373"/>
    </location>
</feature>
<dbReference type="Pfam" id="PF04389">
    <property type="entry name" value="Peptidase_M28"/>
    <property type="match status" value="1"/>
</dbReference>
<protein>
    <submittedName>
        <fullName evidence="3">M20/M25/M40 family metallo-hydrolase</fullName>
    </submittedName>
</protein>
<proteinExistence type="predicted"/>
<evidence type="ECO:0000313" key="3">
    <source>
        <dbReference type="EMBL" id="MFC5289668.1"/>
    </source>
</evidence>
<comment type="caution">
    <text evidence="3">The sequence shown here is derived from an EMBL/GenBank/DDBJ whole genome shotgun (WGS) entry which is preliminary data.</text>
</comment>
<dbReference type="PANTHER" id="PTHR12147:SF26">
    <property type="entry name" value="PEPTIDASE M28 DOMAIN-CONTAINING PROTEIN"/>
    <property type="match status" value="1"/>
</dbReference>
<keyword evidence="1" id="KW-1133">Transmembrane helix</keyword>
<feature type="transmembrane region" description="Helical" evidence="1">
    <location>
        <begin position="523"/>
        <end position="546"/>
    </location>
</feature>
<feature type="transmembrane region" description="Helical" evidence="1">
    <location>
        <begin position="497"/>
        <end position="517"/>
    </location>
</feature>
<keyword evidence="1" id="KW-0472">Membrane</keyword>
<evidence type="ECO:0000259" key="2">
    <source>
        <dbReference type="Pfam" id="PF04389"/>
    </source>
</evidence>